<comment type="caution">
    <text evidence="2">The sequence shown here is derived from an EMBL/GenBank/DDBJ whole genome shotgun (WGS) entry which is preliminary data.</text>
</comment>
<proteinExistence type="predicted"/>
<dbReference type="Gene3D" id="3.40.630.30">
    <property type="match status" value="1"/>
</dbReference>
<dbReference type="InterPro" id="IPR016181">
    <property type="entry name" value="Acyl_CoA_acyltransferase"/>
</dbReference>
<protein>
    <recommendedName>
        <fullName evidence="1">N-acetyltransferase domain-containing protein</fullName>
    </recommendedName>
</protein>
<accession>A0A9W6MD64</accession>
<feature type="domain" description="N-acetyltransferase" evidence="1">
    <location>
        <begin position="12"/>
        <end position="70"/>
    </location>
</feature>
<keyword evidence="3" id="KW-1185">Reference proteome</keyword>
<sequence>MVRSTDPNGGDAARGRGAARALIERVAEAARERGASRLYWTTGQDNVTARALYDKVARFHGFVRYDYPLR</sequence>
<reference evidence="2" key="1">
    <citation type="journal article" date="2014" name="Int. J. Syst. Evol. Microbiol.">
        <title>Complete genome sequence of Corynebacterium casei LMG S-19264T (=DSM 44701T), isolated from a smear-ripened cheese.</title>
        <authorList>
            <consortium name="US DOE Joint Genome Institute (JGI-PGF)"/>
            <person name="Walter F."/>
            <person name="Albersmeier A."/>
            <person name="Kalinowski J."/>
            <person name="Ruckert C."/>
        </authorList>
    </citation>
    <scope>NUCLEOTIDE SEQUENCE</scope>
    <source>
        <strain evidence="2">VKM Ac-2007</strain>
    </source>
</reference>
<dbReference type="PROSITE" id="PS51186">
    <property type="entry name" value="GNAT"/>
    <property type="match status" value="1"/>
</dbReference>
<organism evidence="2 3">
    <name type="scientific">Streptosporangium carneum</name>
    <dbReference type="NCBI Taxonomy" id="47481"/>
    <lineage>
        <taxon>Bacteria</taxon>
        <taxon>Bacillati</taxon>
        <taxon>Actinomycetota</taxon>
        <taxon>Actinomycetes</taxon>
        <taxon>Streptosporangiales</taxon>
        <taxon>Streptosporangiaceae</taxon>
        <taxon>Streptosporangium</taxon>
    </lineage>
</organism>
<dbReference type="Pfam" id="PF00583">
    <property type="entry name" value="Acetyltransf_1"/>
    <property type="match status" value="1"/>
</dbReference>
<dbReference type="AlphaFoldDB" id="A0A9W6MD64"/>
<evidence type="ECO:0000259" key="1">
    <source>
        <dbReference type="PROSITE" id="PS51186"/>
    </source>
</evidence>
<evidence type="ECO:0000313" key="3">
    <source>
        <dbReference type="Proteomes" id="UP001143474"/>
    </source>
</evidence>
<dbReference type="GO" id="GO:0016747">
    <property type="term" value="F:acyltransferase activity, transferring groups other than amino-acyl groups"/>
    <property type="evidence" value="ECO:0007669"/>
    <property type="project" value="InterPro"/>
</dbReference>
<gene>
    <name evidence="2" type="ORF">GCM10017600_28690</name>
</gene>
<dbReference type="Proteomes" id="UP001143474">
    <property type="component" value="Unassembled WGS sequence"/>
</dbReference>
<dbReference type="InterPro" id="IPR000182">
    <property type="entry name" value="GNAT_dom"/>
</dbReference>
<reference evidence="2" key="2">
    <citation type="submission" date="2023-01" db="EMBL/GenBank/DDBJ databases">
        <authorList>
            <person name="Sun Q."/>
            <person name="Evtushenko L."/>
        </authorList>
    </citation>
    <scope>NUCLEOTIDE SEQUENCE</scope>
    <source>
        <strain evidence="2">VKM Ac-2007</strain>
    </source>
</reference>
<dbReference type="EMBL" id="BSEV01000005">
    <property type="protein sequence ID" value="GLK09463.1"/>
    <property type="molecule type" value="Genomic_DNA"/>
</dbReference>
<dbReference type="RefSeq" id="WP_271217923.1">
    <property type="nucleotide sequence ID" value="NZ_BAAAVD010000045.1"/>
</dbReference>
<name>A0A9W6MD64_9ACTN</name>
<dbReference type="SUPFAM" id="SSF55729">
    <property type="entry name" value="Acyl-CoA N-acyltransferases (Nat)"/>
    <property type="match status" value="1"/>
</dbReference>
<evidence type="ECO:0000313" key="2">
    <source>
        <dbReference type="EMBL" id="GLK09463.1"/>
    </source>
</evidence>